<dbReference type="InterPro" id="IPR002156">
    <property type="entry name" value="RNaseH_domain"/>
</dbReference>
<evidence type="ECO:0000256" key="6">
    <source>
        <dbReference type="ARBA" id="ARBA00017721"/>
    </source>
</evidence>
<evidence type="ECO:0000256" key="11">
    <source>
        <dbReference type="ARBA" id="ARBA00022842"/>
    </source>
</evidence>
<evidence type="ECO:0000256" key="9">
    <source>
        <dbReference type="ARBA" id="ARBA00022759"/>
    </source>
</evidence>
<protein>
    <recommendedName>
        <fullName evidence="6 12">Ribonuclease H</fullName>
        <shortName evidence="12">RNase H</shortName>
        <ecNumber evidence="5 12">3.1.26.4</ecNumber>
    </recommendedName>
</protein>
<dbReference type="Gene3D" id="3.40.970.10">
    <property type="entry name" value="Ribonuclease H1, N-terminal domain"/>
    <property type="match status" value="1"/>
</dbReference>
<dbReference type="GO" id="GO:0043137">
    <property type="term" value="P:DNA replication, removal of RNA primer"/>
    <property type="evidence" value="ECO:0007669"/>
    <property type="project" value="TreeGrafter"/>
</dbReference>
<dbReference type="PIRSF" id="PIRSF036852">
    <property type="entry name" value="Ribonuclease_H1_euk"/>
    <property type="match status" value="1"/>
</dbReference>
<evidence type="ECO:0000256" key="13">
    <source>
        <dbReference type="SAM" id="MobiDB-lite"/>
    </source>
</evidence>
<comment type="similarity">
    <text evidence="4 12">Belongs to the RNase H family.</text>
</comment>
<evidence type="ECO:0000259" key="14">
    <source>
        <dbReference type="PROSITE" id="PS50879"/>
    </source>
</evidence>
<dbReference type="PANTHER" id="PTHR10642">
    <property type="entry name" value="RIBONUCLEASE H1"/>
    <property type="match status" value="1"/>
</dbReference>
<dbReference type="Proteomes" id="UP000707451">
    <property type="component" value="Unassembled WGS sequence"/>
</dbReference>
<comment type="cofactor">
    <cofactor evidence="2 12">
        <name>Mg(2+)</name>
        <dbReference type="ChEBI" id="CHEBI:18420"/>
    </cofactor>
</comment>
<dbReference type="FunFam" id="3.40.970.10:FF:000002">
    <property type="entry name" value="Ribonuclease H"/>
    <property type="match status" value="1"/>
</dbReference>
<comment type="function">
    <text evidence="3 12">Endonuclease that specifically degrades the RNA of RNA-DNA hybrids.</text>
</comment>
<dbReference type="InterPro" id="IPR011320">
    <property type="entry name" value="RNase_H1_N"/>
</dbReference>
<dbReference type="GO" id="GO:0004523">
    <property type="term" value="F:RNA-DNA hybrid ribonuclease activity"/>
    <property type="evidence" value="ECO:0007669"/>
    <property type="project" value="UniProtKB-UniRule"/>
</dbReference>
<comment type="caution">
    <text evidence="15">The sequence shown here is derived from an EMBL/GenBank/DDBJ whole genome shotgun (WGS) entry which is preliminary data.</text>
</comment>
<dbReference type="AlphaFoldDB" id="A0A9P8BVT3"/>
<feature type="region of interest" description="Disordered" evidence="13">
    <location>
        <begin position="77"/>
        <end position="117"/>
    </location>
</feature>
<evidence type="ECO:0000256" key="1">
    <source>
        <dbReference type="ARBA" id="ARBA00000077"/>
    </source>
</evidence>
<dbReference type="InterPro" id="IPR009027">
    <property type="entry name" value="Ribosomal_bL9/RNase_H1_N"/>
</dbReference>
<dbReference type="InterPro" id="IPR050092">
    <property type="entry name" value="RNase_H"/>
</dbReference>
<evidence type="ECO:0000313" key="15">
    <source>
        <dbReference type="EMBL" id="KAG9069491.1"/>
    </source>
</evidence>
<dbReference type="CDD" id="cd09280">
    <property type="entry name" value="RNase_HI_eukaryote_like"/>
    <property type="match status" value="1"/>
</dbReference>
<reference evidence="15" key="1">
    <citation type="submission" date="2021-06" db="EMBL/GenBank/DDBJ databases">
        <title>Genome Sequence of Mortierella hyaline Strain SCG-10, a Cold-Adapted, Nitrate-Reducing Fungus Isolated from Soil in Minnesota, USA.</title>
        <authorList>
            <person name="Aldossari N."/>
        </authorList>
    </citation>
    <scope>NUCLEOTIDE SEQUENCE</scope>
    <source>
        <strain evidence="15">SCG-10</strain>
    </source>
</reference>
<dbReference type="OrthoDB" id="128665at2759"/>
<dbReference type="InterPro" id="IPR012337">
    <property type="entry name" value="RNaseH-like_sf"/>
</dbReference>
<comment type="catalytic activity">
    <reaction evidence="1 12">
        <text>Endonucleolytic cleavage to 5'-phosphomonoester.</text>
        <dbReference type="EC" id="3.1.26.4"/>
    </reaction>
</comment>
<keyword evidence="7 12" id="KW-0540">Nuclease</keyword>
<dbReference type="Pfam" id="PF01693">
    <property type="entry name" value="Cauli_VI"/>
    <property type="match status" value="1"/>
</dbReference>
<feature type="compositionally biased region" description="Low complexity" evidence="13">
    <location>
        <begin position="88"/>
        <end position="117"/>
    </location>
</feature>
<evidence type="ECO:0000256" key="8">
    <source>
        <dbReference type="ARBA" id="ARBA00022723"/>
    </source>
</evidence>
<dbReference type="InterPro" id="IPR017067">
    <property type="entry name" value="RNase_H1_euk"/>
</dbReference>
<keyword evidence="11 12" id="KW-0460">Magnesium</keyword>
<keyword evidence="10 12" id="KW-0378">Hydrolase</keyword>
<dbReference type="EC" id="3.1.26.4" evidence="5 12"/>
<proteinExistence type="inferred from homology"/>
<evidence type="ECO:0000313" key="16">
    <source>
        <dbReference type="Proteomes" id="UP000707451"/>
    </source>
</evidence>
<dbReference type="SUPFAM" id="SSF55658">
    <property type="entry name" value="L9 N-domain-like"/>
    <property type="match status" value="1"/>
</dbReference>
<accession>A0A9P8BVT3</accession>
<dbReference type="GO" id="GO:0003676">
    <property type="term" value="F:nucleic acid binding"/>
    <property type="evidence" value="ECO:0007669"/>
    <property type="project" value="UniProtKB-UniRule"/>
</dbReference>
<keyword evidence="9 12" id="KW-0255">Endonuclease</keyword>
<keyword evidence="16" id="KW-1185">Reference proteome</keyword>
<evidence type="ECO:0000256" key="7">
    <source>
        <dbReference type="ARBA" id="ARBA00022722"/>
    </source>
</evidence>
<evidence type="ECO:0000256" key="10">
    <source>
        <dbReference type="ARBA" id="ARBA00022801"/>
    </source>
</evidence>
<evidence type="ECO:0000256" key="2">
    <source>
        <dbReference type="ARBA" id="ARBA00001946"/>
    </source>
</evidence>
<sequence length="287" mass="30792">MHKSILLLMPRAAAKTFTKGAHASRGPSQAFYAVHIGKTKGIYFTWPECEKQVKGVIGAKFKKFPTLPEAEEFVKNGPKVYTKPPPKSAASTSKTSSTTTATTTTVSPSSSSAIAGSASGVKSSFTRINGITVPSGSDTLVIYTDGSARGNGKVGSQAGLGVFFGVNDPRNLSERLQGEQTNQRAEIMAVYRALQVCGSDTIPVEIRSDSQYTINIVTQWGANWMKNGWKRSDGGNVLHRDIIEPLLMMIKNRPGPIKWTHVRAHIGTFGNEMADKLANAGAILPLP</sequence>
<gene>
    <name evidence="15" type="ORF">KI688_010394</name>
</gene>
<dbReference type="InterPro" id="IPR037056">
    <property type="entry name" value="RNase_H1_N_sf"/>
</dbReference>
<evidence type="ECO:0000256" key="4">
    <source>
        <dbReference type="ARBA" id="ARBA00005300"/>
    </source>
</evidence>
<dbReference type="GO" id="GO:0000287">
    <property type="term" value="F:magnesium ion binding"/>
    <property type="evidence" value="ECO:0007669"/>
    <property type="project" value="UniProtKB-UniRule"/>
</dbReference>
<dbReference type="SUPFAM" id="SSF53098">
    <property type="entry name" value="Ribonuclease H-like"/>
    <property type="match status" value="1"/>
</dbReference>
<feature type="domain" description="RNase H type-1" evidence="14">
    <location>
        <begin position="136"/>
        <end position="283"/>
    </location>
</feature>
<evidence type="ECO:0000256" key="12">
    <source>
        <dbReference type="PIRNR" id="PIRNR036852"/>
    </source>
</evidence>
<dbReference type="Pfam" id="PF00075">
    <property type="entry name" value="RNase_H"/>
    <property type="match status" value="1"/>
</dbReference>
<dbReference type="PANTHER" id="PTHR10642:SF26">
    <property type="entry name" value="RIBONUCLEASE H1"/>
    <property type="match status" value="1"/>
</dbReference>
<organism evidence="15 16">
    <name type="scientific">Linnemannia hyalina</name>
    <dbReference type="NCBI Taxonomy" id="64524"/>
    <lineage>
        <taxon>Eukaryota</taxon>
        <taxon>Fungi</taxon>
        <taxon>Fungi incertae sedis</taxon>
        <taxon>Mucoromycota</taxon>
        <taxon>Mortierellomycotina</taxon>
        <taxon>Mortierellomycetes</taxon>
        <taxon>Mortierellales</taxon>
        <taxon>Mortierellaceae</taxon>
        <taxon>Linnemannia</taxon>
    </lineage>
</organism>
<evidence type="ECO:0000256" key="3">
    <source>
        <dbReference type="ARBA" id="ARBA00004065"/>
    </source>
</evidence>
<dbReference type="Gene3D" id="3.30.420.10">
    <property type="entry name" value="Ribonuclease H-like superfamily/Ribonuclease H"/>
    <property type="match status" value="1"/>
</dbReference>
<dbReference type="InterPro" id="IPR036397">
    <property type="entry name" value="RNaseH_sf"/>
</dbReference>
<keyword evidence="8 12" id="KW-0479">Metal-binding</keyword>
<dbReference type="EMBL" id="JAHRHY010000005">
    <property type="protein sequence ID" value="KAG9069491.1"/>
    <property type="molecule type" value="Genomic_DNA"/>
</dbReference>
<evidence type="ECO:0000256" key="5">
    <source>
        <dbReference type="ARBA" id="ARBA00012180"/>
    </source>
</evidence>
<dbReference type="PROSITE" id="PS50879">
    <property type="entry name" value="RNASE_H_1"/>
    <property type="match status" value="1"/>
</dbReference>
<name>A0A9P8BVT3_9FUNG</name>